<dbReference type="NCBIfam" id="TIGR00613">
    <property type="entry name" value="reco"/>
    <property type="match status" value="1"/>
</dbReference>
<keyword evidence="3" id="KW-0234">DNA repair</keyword>
<reference evidence="5 6" key="1">
    <citation type="submission" date="2019-07" db="EMBL/GenBank/DDBJ databases">
        <title>Genome sequence of Acholeplasma laidlawii strain with increased resistance to erythromycin.</title>
        <authorList>
            <person name="Medvedeva E.S."/>
            <person name="Baranova N.B."/>
            <person name="Siniagina M.N."/>
            <person name="Mouzykantov A."/>
            <person name="Chernova O.A."/>
            <person name="Chernov V.M."/>
        </authorList>
    </citation>
    <scope>NUCLEOTIDE SEQUENCE [LARGE SCALE GENOMIC DNA]</scope>
    <source>
        <strain evidence="5 6">PG8REry</strain>
    </source>
</reference>
<gene>
    <name evidence="5" type="primary">recO</name>
    <name evidence="5" type="ORF">FNV44_00875</name>
</gene>
<dbReference type="AlphaFoldDB" id="A0A553IHG6"/>
<name>A0A553IHG6_ACHLA</name>
<organism evidence="5 6">
    <name type="scientific">Acholeplasma laidlawii</name>
    <dbReference type="NCBI Taxonomy" id="2148"/>
    <lineage>
        <taxon>Bacteria</taxon>
        <taxon>Bacillati</taxon>
        <taxon>Mycoplasmatota</taxon>
        <taxon>Mollicutes</taxon>
        <taxon>Acholeplasmatales</taxon>
        <taxon>Acholeplasmataceae</taxon>
        <taxon>Acholeplasma</taxon>
    </lineage>
</organism>
<dbReference type="Proteomes" id="UP000315938">
    <property type="component" value="Unassembled WGS sequence"/>
</dbReference>
<dbReference type="PANTHER" id="PTHR33991:SF1">
    <property type="entry name" value="DNA REPAIR PROTEIN RECO"/>
    <property type="match status" value="1"/>
</dbReference>
<dbReference type="Gene3D" id="2.40.50.140">
    <property type="entry name" value="Nucleic acid-binding proteins"/>
    <property type="match status" value="1"/>
</dbReference>
<evidence type="ECO:0000313" key="6">
    <source>
        <dbReference type="Proteomes" id="UP000315938"/>
    </source>
</evidence>
<keyword evidence="1" id="KW-0227">DNA damage</keyword>
<dbReference type="SUPFAM" id="SSF57863">
    <property type="entry name" value="ArfGap/RecO-like zinc finger"/>
    <property type="match status" value="1"/>
</dbReference>
<comment type="caution">
    <text evidence="5">The sequence shown here is derived from an EMBL/GenBank/DDBJ whole genome shotgun (WGS) entry which is preliminary data.</text>
</comment>
<dbReference type="InterPro" id="IPR003717">
    <property type="entry name" value="RecO"/>
</dbReference>
<dbReference type="Pfam" id="PF02565">
    <property type="entry name" value="RecO_C"/>
    <property type="match status" value="1"/>
</dbReference>
<dbReference type="GeneID" id="41339095"/>
<dbReference type="GO" id="GO:0043590">
    <property type="term" value="C:bacterial nucleoid"/>
    <property type="evidence" value="ECO:0007669"/>
    <property type="project" value="TreeGrafter"/>
</dbReference>
<dbReference type="InterPro" id="IPR022572">
    <property type="entry name" value="DNA_rep/recomb_RecO_N"/>
</dbReference>
<protein>
    <submittedName>
        <fullName evidence="5">DNA repair protein RecO</fullName>
    </submittedName>
</protein>
<dbReference type="InterPro" id="IPR037278">
    <property type="entry name" value="ARFGAP/RecO"/>
</dbReference>
<dbReference type="RefSeq" id="WP_012242888.1">
    <property type="nucleotide sequence ID" value="NZ_CP103951.1"/>
</dbReference>
<dbReference type="OMA" id="YRIWIEY"/>
<proteinExistence type="predicted"/>
<dbReference type="Pfam" id="PF11967">
    <property type="entry name" value="RecO_N"/>
    <property type="match status" value="1"/>
</dbReference>
<keyword evidence="2" id="KW-0233">DNA recombination</keyword>
<evidence type="ECO:0000256" key="2">
    <source>
        <dbReference type="ARBA" id="ARBA00023172"/>
    </source>
</evidence>
<evidence type="ECO:0000313" key="5">
    <source>
        <dbReference type="EMBL" id="TRX99626.1"/>
    </source>
</evidence>
<dbReference type="InterPro" id="IPR012340">
    <property type="entry name" value="NA-bd_OB-fold"/>
</dbReference>
<evidence type="ECO:0000256" key="1">
    <source>
        <dbReference type="ARBA" id="ARBA00022763"/>
    </source>
</evidence>
<accession>A0A553IHG6</accession>
<dbReference type="GO" id="GO:0006302">
    <property type="term" value="P:double-strand break repair"/>
    <property type="evidence" value="ECO:0007669"/>
    <property type="project" value="TreeGrafter"/>
</dbReference>
<dbReference type="EMBL" id="VKID01000001">
    <property type="protein sequence ID" value="TRX99626.1"/>
    <property type="molecule type" value="Genomic_DNA"/>
</dbReference>
<evidence type="ECO:0000259" key="4">
    <source>
        <dbReference type="Pfam" id="PF11967"/>
    </source>
</evidence>
<evidence type="ECO:0000256" key="3">
    <source>
        <dbReference type="ARBA" id="ARBA00023204"/>
    </source>
</evidence>
<sequence length="215" mass="25241">MEGIVYKQQSYLENDRLLFVYTKLGRITLVAKGSQKMTSNIRNVAQYLNLIYFKEVPNKNMYALVEGKTLNDFQNIKSDFDLMTQASILFDLLGFVSDNDDHESIYTLLEGALLHYSKESILSFGFKLLRYLGYQISLKPDGRRVKGVNIKTASIVYEKEPYVANIDVHQTTLLVRLTYLDYDKIDTIDEINYRELKEFMYAYYEYHTDHKLTRK</sequence>
<dbReference type="GO" id="GO:0006310">
    <property type="term" value="P:DNA recombination"/>
    <property type="evidence" value="ECO:0007669"/>
    <property type="project" value="UniProtKB-KW"/>
</dbReference>
<dbReference type="SUPFAM" id="SSF50249">
    <property type="entry name" value="Nucleic acid-binding proteins"/>
    <property type="match status" value="1"/>
</dbReference>
<dbReference type="PANTHER" id="PTHR33991">
    <property type="entry name" value="DNA REPAIR PROTEIN RECO"/>
    <property type="match status" value="1"/>
</dbReference>
<feature type="domain" description="DNA replication/recombination mediator RecO N-terminal" evidence="4">
    <location>
        <begin position="2"/>
        <end position="71"/>
    </location>
</feature>